<dbReference type="eggNOG" id="COG2234">
    <property type="taxonomic scope" value="Bacteria"/>
</dbReference>
<accession>C2MCQ5</accession>
<dbReference type="Proteomes" id="UP000003303">
    <property type="component" value="Unassembled WGS sequence"/>
</dbReference>
<evidence type="ECO:0000259" key="3">
    <source>
        <dbReference type="Pfam" id="PF04389"/>
    </source>
</evidence>
<feature type="domain" description="Peptidase M28" evidence="3">
    <location>
        <begin position="105"/>
        <end position="323"/>
    </location>
</feature>
<dbReference type="InterPro" id="IPR007484">
    <property type="entry name" value="Peptidase_M28"/>
</dbReference>
<dbReference type="Gene3D" id="3.40.630.10">
    <property type="entry name" value="Zn peptidases"/>
    <property type="match status" value="1"/>
</dbReference>
<sequence length="331" mass="36127">MIRITQYILPLLLGLSLLSCNKEQQSQETAQGEEETPRVATPFEADSAYNFVAKQVAFGPRIPGSEGHTACLAWMKERLTQYGATVVEQSFEATAHDGTKLPLTNLIASYNPEASQRILLMAHWDTRPWADKDPNPANHTQPILGADDGGSGVGVLLEVARLLGSVAAPQTIGVDIVLFDGEDYGSYSNEESWCLGSTHWSKNPHVTGYQAMGGILLDMVGGRDATFYWEYFSKSYAPQLLTKVWSKAAELGYGSLFHQADGGGLTDDHVPVIRNLGIPCIDIVNYDPQSEEGFAPYWHTLQDNMSNISAETLGTVGHIVMAVLKDLDAQH</sequence>
<dbReference type="RefSeq" id="WP_007365633.1">
    <property type="nucleotide sequence ID" value="NZ_ACLR01000179.1"/>
</dbReference>
<name>C2MCQ5_9PORP</name>
<reference evidence="4 5" key="1">
    <citation type="submission" date="2009-04" db="EMBL/GenBank/DDBJ databases">
        <authorList>
            <person name="Sebastian Y."/>
            <person name="Madupu R."/>
            <person name="Durkin A.S."/>
            <person name="Torralba M."/>
            <person name="Methe B."/>
            <person name="Sutton G.G."/>
            <person name="Strausberg R.L."/>
            <person name="Nelson K.E."/>
        </authorList>
    </citation>
    <scope>NUCLEOTIDE SEQUENCE [LARGE SCALE GENOMIC DNA]</scope>
    <source>
        <strain evidence="4 5">60-3</strain>
    </source>
</reference>
<gene>
    <name evidence="4" type="ORF">PORUE0001_1737</name>
</gene>
<keyword evidence="5" id="KW-1185">Reference proteome</keyword>
<proteinExistence type="predicted"/>
<dbReference type="OrthoDB" id="9773494at2"/>
<dbReference type="PANTHER" id="PTHR12283">
    <property type="entry name" value="GLUTAMINYL-PEPTIDE CYCLOTRANSFERASE"/>
    <property type="match status" value="1"/>
</dbReference>
<dbReference type="GO" id="GO:0016603">
    <property type="term" value="F:glutaminyl-peptide cyclotransferase activity"/>
    <property type="evidence" value="ECO:0007669"/>
    <property type="project" value="TreeGrafter"/>
</dbReference>
<dbReference type="GO" id="GO:0008270">
    <property type="term" value="F:zinc ion binding"/>
    <property type="evidence" value="ECO:0007669"/>
    <property type="project" value="TreeGrafter"/>
</dbReference>
<keyword evidence="1" id="KW-0808">Transferase</keyword>
<organism evidence="4 5">
    <name type="scientific">Porphyromonas uenonis 60-3</name>
    <dbReference type="NCBI Taxonomy" id="596327"/>
    <lineage>
        <taxon>Bacteria</taxon>
        <taxon>Pseudomonadati</taxon>
        <taxon>Bacteroidota</taxon>
        <taxon>Bacteroidia</taxon>
        <taxon>Bacteroidales</taxon>
        <taxon>Porphyromonadaceae</taxon>
        <taxon>Porphyromonas</taxon>
    </lineage>
</organism>
<dbReference type="GO" id="GO:0016787">
    <property type="term" value="F:hydrolase activity"/>
    <property type="evidence" value="ECO:0007669"/>
    <property type="project" value="UniProtKB-KW"/>
</dbReference>
<dbReference type="Pfam" id="PF04389">
    <property type="entry name" value="Peptidase_M28"/>
    <property type="match status" value="1"/>
</dbReference>
<keyword evidence="4" id="KW-0378">Hydrolase</keyword>
<dbReference type="AlphaFoldDB" id="C2MCQ5"/>
<dbReference type="EC" id="3.4.-.-" evidence="4"/>
<dbReference type="EMBL" id="ACLR01000179">
    <property type="protein sequence ID" value="EEK16454.1"/>
    <property type="molecule type" value="Genomic_DNA"/>
</dbReference>
<protein>
    <submittedName>
        <fullName evidence="4">Peptidase, M28 family</fullName>
        <ecNumber evidence="4">3.4.-.-</ecNumber>
    </submittedName>
</protein>
<dbReference type="PANTHER" id="PTHR12283:SF6">
    <property type="entry name" value="GLUTAMINYL-PEPTIDE CYCLOTRANSFERASE-RELATED"/>
    <property type="match status" value="1"/>
</dbReference>
<evidence type="ECO:0000256" key="1">
    <source>
        <dbReference type="ARBA" id="ARBA00022679"/>
    </source>
</evidence>
<dbReference type="STRING" id="596327.PORUE0001_1737"/>
<keyword evidence="2" id="KW-0012">Acyltransferase</keyword>
<evidence type="ECO:0000313" key="5">
    <source>
        <dbReference type="Proteomes" id="UP000003303"/>
    </source>
</evidence>
<comment type="caution">
    <text evidence="4">The sequence shown here is derived from an EMBL/GenBank/DDBJ whole genome shotgun (WGS) entry which is preliminary data.</text>
</comment>
<evidence type="ECO:0000256" key="2">
    <source>
        <dbReference type="ARBA" id="ARBA00023315"/>
    </source>
</evidence>
<dbReference type="InterPro" id="IPR040234">
    <property type="entry name" value="QC/QCL"/>
</dbReference>
<dbReference type="SUPFAM" id="SSF53187">
    <property type="entry name" value="Zn-dependent exopeptidases"/>
    <property type="match status" value="1"/>
</dbReference>
<evidence type="ECO:0000313" key="4">
    <source>
        <dbReference type="EMBL" id="EEK16454.1"/>
    </source>
</evidence>
<dbReference type="PROSITE" id="PS51257">
    <property type="entry name" value="PROKAR_LIPOPROTEIN"/>
    <property type="match status" value="1"/>
</dbReference>